<dbReference type="PANTHER" id="PTHR31288:SF5">
    <property type="entry name" value="PROTEIN MANNAN SYNTHESIS-RELATED 1"/>
    <property type="match status" value="1"/>
</dbReference>
<dbReference type="InterPro" id="IPR019378">
    <property type="entry name" value="GDP-Fuc_O-FucTrfase"/>
</dbReference>
<dbReference type="PANTHER" id="PTHR31288">
    <property type="entry name" value="O-FUCOSYLTRANSFERASE FAMILY PROTEIN"/>
    <property type="match status" value="1"/>
</dbReference>
<proteinExistence type="inferred from homology"/>
<evidence type="ECO:0000256" key="6">
    <source>
        <dbReference type="ARBA" id="ARBA00030350"/>
    </source>
</evidence>
<dbReference type="Pfam" id="PF10250">
    <property type="entry name" value="O-FucT"/>
    <property type="match status" value="1"/>
</dbReference>
<evidence type="ECO:0000256" key="5">
    <source>
        <dbReference type="ARBA" id="ARBA00023277"/>
    </source>
</evidence>
<reference evidence="7 8" key="1">
    <citation type="submission" date="2019-09" db="EMBL/GenBank/DDBJ databases">
        <title>A chromosome-level genome assembly of the Chinese tupelo Nyssa sinensis.</title>
        <authorList>
            <person name="Yang X."/>
            <person name="Kang M."/>
            <person name="Yang Y."/>
            <person name="Xiong H."/>
            <person name="Wang M."/>
            <person name="Zhang Z."/>
            <person name="Wang Z."/>
            <person name="Wu H."/>
            <person name="Ma T."/>
            <person name="Liu J."/>
            <person name="Xi Z."/>
        </authorList>
    </citation>
    <scope>NUCLEOTIDE SEQUENCE [LARGE SCALE GENOMIC DNA]</scope>
    <source>
        <strain evidence="7">J267</strain>
        <tissue evidence="7">Leaf</tissue>
    </source>
</reference>
<dbReference type="EMBL" id="CM018047">
    <property type="protein sequence ID" value="KAA8522733.1"/>
    <property type="molecule type" value="Genomic_DNA"/>
</dbReference>
<name>A0A5J4ZV77_9ASTE</name>
<evidence type="ECO:0000313" key="8">
    <source>
        <dbReference type="Proteomes" id="UP000325577"/>
    </source>
</evidence>
<keyword evidence="2" id="KW-0328">Glycosyltransferase</keyword>
<keyword evidence="4" id="KW-0294">Fucose metabolism</keyword>
<evidence type="ECO:0000256" key="1">
    <source>
        <dbReference type="ARBA" id="ARBA00007737"/>
    </source>
</evidence>
<comment type="similarity">
    <text evidence="1">Belongs to the glycosyltransferase GT106 family.</text>
</comment>
<evidence type="ECO:0000256" key="2">
    <source>
        <dbReference type="ARBA" id="ARBA00022676"/>
    </source>
</evidence>
<gene>
    <name evidence="7" type="ORF">F0562_009105</name>
</gene>
<dbReference type="GO" id="GO:0016757">
    <property type="term" value="F:glycosyltransferase activity"/>
    <property type="evidence" value="ECO:0007669"/>
    <property type="project" value="UniProtKB-KW"/>
</dbReference>
<sequence length="435" mass="48983">MDVRQVIAAFLTLSVFAMLGNMIKRDHFDSFELPATSSFQYDAIKLTKENLVKVATESNGPWEESSKALRPCWNKSSLKEREQSKGFITFSLTDGPEYHVSQIADAVVIARYLGAALVLPDIRVSKPVEQRQNWFSALKNATGTLTYLKTFRNLEEIYDVEKFIKSLDGGIRVAKDQPAEVSNGRLSIVRVPNRVSEDYIAAKIEPLFRRKGNLRLETYFPSLTMTKAEKTGYLDSYSCLAMFRTLQLQPGVQEVVDSMIGRLRTLSLKSNGRFIAVDLRAEMLGKDCRESEAAGRKSCYKAREIGEFLKKIGFHSDTTIYLTQSVWHSSLDGLREIYPRTYTKEVIMPADKKAKFLNSESAEIEKVIDFHICSESDVFVPAFTGLFYANVAGKRIASGKTQIIVPSQRVTSSCATDYISPYISKKSHLAYSCFC</sequence>
<dbReference type="InterPro" id="IPR024709">
    <property type="entry name" value="FucosylTrfase_pln"/>
</dbReference>
<dbReference type="OrthoDB" id="1899018at2759"/>
<evidence type="ECO:0000313" key="7">
    <source>
        <dbReference type="EMBL" id="KAA8522733.1"/>
    </source>
</evidence>
<keyword evidence="3" id="KW-0808">Transferase</keyword>
<keyword evidence="8" id="KW-1185">Reference proteome</keyword>
<keyword evidence="5" id="KW-0119">Carbohydrate metabolism</keyword>
<organism evidence="7 8">
    <name type="scientific">Nyssa sinensis</name>
    <dbReference type="NCBI Taxonomy" id="561372"/>
    <lineage>
        <taxon>Eukaryota</taxon>
        <taxon>Viridiplantae</taxon>
        <taxon>Streptophyta</taxon>
        <taxon>Embryophyta</taxon>
        <taxon>Tracheophyta</taxon>
        <taxon>Spermatophyta</taxon>
        <taxon>Magnoliopsida</taxon>
        <taxon>eudicotyledons</taxon>
        <taxon>Gunneridae</taxon>
        <taxon>Pentapetalae</taxon>
        <taxon>asterids</taxon>
        <taxon>Cornales</taxon>
        <taxon>Nyssaceae</taxon>
        <taxon>Nyssa</taxon>
    </lineage>
</organism>
<evidence type="ECO:0000256" key="3">
    <source>
        <dbReference type="ARBA" id="ARBA00022679"/>
    </source>
</evidence>
<evidence type="ECO:0000256" key="4">
    <source>
        <dbReference type="ARBA" id="ARBA00023253"/>
    </source>
</evidence>
<accession>A0A5J4ZV77</accession>
<dbReference type="GO" id="GO:0006004">
    <property type="term" value="P:fucose metabolic process"/>
    <property type="evidence" value="ECO:0007669"/>
    <property type="project" value="UniProtKB-KW"/>
</dbReference>
<protein>
    <recommendedName>
        <fullName evidence="6">O-fucosyltransferase family protein</fullName>
    </recommendedName>
</protein>
<dbReference type="Proteomes" id="UP000325577">
    <property type="component" value="Linkage Group LG4"/>
</dbReference>
<dbReference type="AlphaFoldDB" id="A0A5J4ZV77"/>